<comment type="caution">
    <text evidence="8">The sequence shown here is derived from an EMBL/GenBank/DDBJ whole genome shotgun (WGS) entry which is preliminary data.</text>
</comment>
<evidence type="ECO:0000256" key="2">
    <source>
        <dbReference type="ARBA" id="ARBA00022723"/>
    </source>
</evidence>
<dbReference type="OrthoDB" id="1726951at2759"/>
<keyword evidence="3 5" id="KW-0863">Zinc-finger</keyword>
<evidence type="ECO:0000313" key="8">
    <source>
        <dbReference type="EMBL" id="CAH9078225.1"/>
    </source>
</evidence>
<dbReference type="GO" id="GO:0006355">
    <property type="term" value="P:regulation of DNA-templated transcription"/>
    <property type="evidence" value="ECO:0007669"/>
    <property type="project" value="UniProtKB-UniRule"/>
</dbReference>
<dbReference type="EMBL" id="CAMAPE010000010">
    <property type="protein sequence ID" value="CAH9078225.1"/>
    <property type="molecule type" value="Genomic_DNA"/>
</dbReference>
<keyword evidence="4 6" id="KW-0862">Zinc</keyword>
<gene>
    <name evidence="8" type="ORF">CEURO_LOCUS6625</name>
</gene>
<comment type="function">
    <text evidence="6">Putative transcription activator involved in regulating light control of development.</text>
</comment>
<evidence type="ECO:0000256" key="3">
    <source>
        <dbReference type="ARBA" id="ARBA00022771"/>
    </source>
</evidence>
<evidence type="ECO:0000256" key="5">
    <source>
        <dbReference type="PROSITE-ProRule" id="PRU00325"/>
    </source>
</evidence>
<evidence type="ECO:0000256" key="4">
    <source>
        <dbReference type="ARBA" id="ARBA00022833"/>
    </source>
</evidence>
<dbReference type="SMART" id="SM00575">
    <property type="entry name" value="ZnF_PMZ"/>
    <property type="match status" value="1"/>
</dbReference>
<accession>A0A9P0YWI1</accession>
<dbReference type="InterPro" id="IPR007527">
    <property type="entry name" value="Znf_SWIM"/>
</dbReference>
<proteinExistence type="inferred from homology"/>
<dbReference type="InterPro" id="IPR031052">
    <property type="entry name" value="FHY3/FAR1"/>
</dbReference>
<reference evidence="8" key="1">
    <citation type="submission" date="2022-07" db="EMBL/GenBank/DDBJ databases">
        <authorList>
            <person name="Macas J."/>
            <person name="Novak P."/>
            <person name="Neumann P."/>
        </authorList>
    </citation>
    <scope>NUCLEOTIDE SEQUENCE</scope>
</reference>
<evidence type="ECO:0000259" key="7">
    <source>
        <dbReference type="PROSITE" id="PS50966"/>
    </source>
</evidence>
<name>A0A9P0YWI1_CUSEU</name>
<organism evidence="8 9">
    <name type="scientific">Cuscuta europaea</name>
    <name type="common">European dodder</name>
    <dbReference type="NCBI Taxonomy" id="41803"/>
    <lineage>
        <taxon>Eukaryota</taxon>
        <taxon>Viridiplantae</taxon>
        <taxon>Streptophyta</taxon>
        <taxon>Embryophyta</taxon>
        <taxon>Tracheophyta</taxon>
        <taxon>Spermatophyta</taxon>
        <taxon>Magnoliopsida</taxon>
        <taxon>eudicotyledons</taxon>
        <taxon>Gunneridae</taxon>
        <taxon>Pentapetalae</taxon>
        <taxon>asterids</taxon>
        <taxon>lamiids</taxon>
        <taxon>Solanales</taxon>
        <taxon>Convolvulaceae</taxon>
        <taxon>Cuscuteae</taxon>
        <taxon>Cuscuta</taxon>
        <taxon>Cuscuta subgen. Cuscuta</taxon>
    </lineage>
</organism>
<dbReference type="Proteomes" id="UP001152484">
    <property type="component" value="Unassembled WGS sequence"/>
</dbReference>
<evidence type="ECO:0000313" key="9">
    <source>
        <dbReference type="Proteomes" id="UP001152484"/>
    </source>
</evidence>
<dbReference type="GO" id="GO:0005634">
    <property type="term" value="C:nucleus"/>
    <property type="evidence" value="ECO:0007669"/>
    <property type="project" value="UniProtKB-SubCell"/>
</dbReference>
<keyword evidence="9" id="KW-1185">Reference proteome</keyword>
<comment type="similarity">
    <text evidence="1 6">Belongs to the FHY3/FAR1 family.</text>
</comment>
<keyword evidence="2 6" id="KW-0479">Metal-binding</keyword>
<keyword evidence="6" id="KW-0539">Nucleus</keyword>
<protein>
    <recommendedName>
        <fullName evidence="6">Protein FAR1-RELATED SEQUENCE</fullName>
    </recommendedName>
</protein>
<dbReference type="GO" id="GO:0008270">
    <property type="term" value="F:zinc ion binding"/>
    <property type="evidence" value="ECO:0007669"/>
    <property type="project" value="UniProtKB-UniRule"/>
</dbReference>
<sequence length="314" mass="36554">MIMQHDLVENRWASKTYNNRYLWAIAYLRDQCFGYLRTTSQCESINTIIKAYIRKKCTFFEFMHNFEQALRQYRNNEFVDDFRSSYAAPVLTTSLRQIQEDPAKIFTNEIFQEVKDQVIKGCSLIVKERVLNEEQVIFRLTKYCDPDYETEVLYQSEKLEFSCACKRFESRGVPCSHIICAMKEEHLDHIPRHLVLTRWSKNAKASSMLSEWSESLDSDAMEAARFAAYSGACMRFCKVGAKRSELYNEVMDDIMLFTKKYEMLEMKNSDDPIGSSGSSLKHIGDPNIVKTKGAPKKKKLSIKRLWHCSKCGST</sequence>
<feature type="domain" description="SWIM-type" evidence="7">
    <location>
        <begin position="148"/>
        <end position="186"/>
    </location>
</feature>
<evidence type="ECO:0000256" key="6">
    <source>
        <dbReference type="RuleBase" id="RU367018"/>
    </source>
</evidence>
<dbReference type="PANTHER" id="PTHR31669:SF251">
    <property type="entry name" value="PROTEIN FAR1-RELATED SEQUENCE"/>
    <property type="match status" value="1"/>
</dbReference>
<dbReference type="AlphaFoldDB" id="A0A9P0YWI1"/>
<dbReference type="PANTHER" id="PTHR31669">
    <property type="entry name" value="PROTEIN FAR1-RELATED SEQUENCE 10-RELATED"/>
    <property type="match status" value="1"/>
</dbReference>
<comment type="subcellular location">
    <subcellularLocation>
        <location evidence="6">Nucleus</location>
    </subcellularLocation>
</comment>
<dbReference type="InterPro" id="IPR006564">
    <property type="entry name" value="Znf_PMZ"/>
</dbReference>
<evidence type="ECO:0000256" key="1">
    <source>
        <dbReference type="ARBA" id="ARBA00005889"/>
    </source>
</evidence>
<dbReference type="PROSITE" id="PS50966">
    <property type="entry name" value="ZF_SWIM"/>
    <property type="match status" value="1"/>
</dbReference>